<evidence type="ECO:0000313" key="2">
    <source>
        <dbReference type="EMBL" id="KAK0749530.1"/>
    </source>
</evidence>
<protein>
    <submittedName>
        <fullName evidence="2">Uncharacterized protein</fullName>
    </submittedName>
</protein>
<organism evidence="2 3">
    <name type="scientific">Schizothecium vesticola</name>
    <dbReference type="NCBI Taxonomy" id="314040"/>
    <lineage>
        <taxon>Eukaryota</taxon>
        <taxon>Fungi</taxon>
        <taxon>Dikarya</taxon>
        <taxon>Ascomycota</taxon>
        <taxon>Pezizomycotina</taxon>
        <taxon>Sordariomycetes</taxon>
        <taxon>Sordariomycetidae</taxon>
        <taxon>Sordariales</taxon>
        <taxon>Schizotheciaceae</taxon>
        <taxon>Schizothecium</taxon>
    </lineage>
</organism>
<feature type="region of interest" description="Disordered" evidence="1">
    <location>
        <begin position="17"/>
        <end position="44"/>
    </location>
</feature>
<keyword evidence="3" id="KW-1185">Reference proteome</keyword>
<dbReference type="AlphaFoldDB" id="A0AA40F1H5"/>
<sequence>MTGARCGWLVCASSRRTRRDGSSTSGFRRQQNQPRGRPGLPLLQSADWNPNLPYDESPPTCIHYSIEWKLLLKKGRLSKLTNDTEQNLVLAQGAFWDQTLEPKLQQFLAKKTPRNKCYEPDETNVVVSGVVENQLVAWSYLLRDGRQLRIDILFIYKETTQQVAGNMLRTYGDQDLEHRKRKRQASLSDGLPPIHITNVMPARCNQDSAGWSTGSTPETREETHIWHATKLNIPRPINESLHRYSWKNGYQDACRIALEEGLDLERLYNAQDRGIAI</sequence>
<evidence type="ECO:0000256" key="1">
    <source>
        <dbReference type="SAM" id="MobiDB-lite"/>
    </source>
</evidence>
<accession>A0AA40F1H5</accession>
<evidence type="ECO:0000313" key="3">
    <source>
        <dbReference type="Proteomes" id="UP001172155"/>
    </source>
</evidence>
<reference evidence="2" key="1">
    <citation type="submission" date="2023-06" db="EMBL/GenBank/DDBJ databases">
        <title>Genome-scale phylogeny and comparative genomics of the fungal order Sordariales.</title>
        <authorList>
            <consortium name="Lawrence Berkeley National Laboratory"/>
            <person name="Hensen N."/>
            <person name="Bonometti L."/>
            <person name="Westerberg I."/>
            <person name="Brannstrom I.O."/>
            <person name="Guillou S."/>
            <person name="Cros-Aarteil S."/>
            <person name="Calhoun S."/>
            <person name="Haridas S."/>
            <person name="Kuo A."/>
            <person name="Mondo S."/>
            <person name="Pangilinan J."/>
            <person name="Riley R."/>
            <person name="LaButti K."/>
            <person name="Andreopoulos B."/>
            <person name="Lipzen A."/>
            <person name="Chen C."/>
            <person name="Yanf M."/>
            <person name="Daum C."/>
            <person name="Ng V."/>
            <person name="Clum A."/>
            <person name="Steindorff A."/>
            <person name="Ohm R."/>
            <person name="Martin F."/>
            <person name="Silar P."/>
            <person name="Natvig D."/>
            <person name="Lalanne C."/>
            <person name="Gautier V."/>
            <person name="Ament-velasquez S.L."/>
            <person name="Kruys A."/>
            <person name="Hutchinson M.I."/>
            <person name="Powell A.J."/>
            <person name="Barry K."/>
            <person name="Miller A.N."/>
            <person name="Grigoriev I.V."/>
            <person name="Debuchy R."/>
            <person name="Gladieux P."/>
            <person name="Thoren M.H."/>
            <person name="Johannesson H."/>
        </authorList>
    </citation>
    <scope>NUCLEOTIDE SEQUENCE</scope>
    <source>
        <strain evidence="2">SMH3187-1</strain>
    </source>
</reference>
<dbReference type="Proteomes" id="UP001172155">
    <property type="component" value="Unassembled WGS sequence"/>
</dbReference>
<proteinExistence type="predicted"/>
<dbReference type="EMBL" id="JAUKUD010000003">
    <property type="protein sequence ID" value="KAK0749530.1"/>
    <property type="molecule type" value="Genomic_DNA"/>
</dbReference>
<comment type="caution">
    <text evidence="2">The sequence shown here is derived from an EMBL/GenBank/DDBJ whole genome shotgun (WGS) entry which is preliminary data.</text>
</comment>
<gene>
    <name evidence="2" type="ORF">B0T18DRAFT_479520</name>
</gene>
<feature type="compositionally biased region" description="Low complexity" evidence="1">
    <location>
        <begin position="22"/>
        <end position="41"/>
    </location>
</feature>
<name>A0AA40F1H5_9PEZI</name>